<protein>
    <recommendedName>
        <fullName evidence="1">NADP-dependent oxidoreductase domain-containing protein</fullName>
    </recommendedName>
</protein>
<dbReference type="InterPro" id="IPR044479">
    <property type="entry name" value="LGALDH-like"/>
</dbReference>
<feature type="non-terminal residue" evidence="2">
    <location>
        <position position="1"/>
    </location>
</feature>
<dbReference type="GeneID" id="6752407"/>
<dbReference type="PANTHER" id="PTHR42686:SF1">
    <property type="entry name" value="GH17980P-RELATED"/>
    <property type="match status" value="1"/>
</dbReference>
<feature type="domain" description="NADP-dependent oxidoreductase" evidence="1">
    <location>
        <begin position="33"/>
        <end position="312"/>
    </location>
</feature>
<dbReference type="RefSeq" id="XP_002111194.1">
    <property type="nucleotide sequence ID" value="XM_002111158.1"/>
</dbReference>
<evidence type="ECO:0000259" key="1">
    <source>
        <dbReference type="Pfam" id="PF00248"/>
    </source>
</evidence>
<dbReference type="InterPro" id="IPR023210">
    <property type="entry name" value="NADP_OxRdtase_dom"/>
</dbReference>
<dbReference type="InParanoid" id="B3RTB5"/>
<proteinExistence type="predicted"/>
<dbReference type="Proteomes" id="UP000009022">
    <property type="component" value="Unassembled WGS sequence"/>
</dbReference>
<dbReference type="Gene3D" id="3.20.20.100">
    <property type="entry name" value="NADP-dependent oxidoreductase domain"/>
    <property type="match status" value="1"/>
</dbReference>
<reference evidence="2 3" key="1">
    <citation type="journal article" date="2008" name="Nature">
        <title>The Trichoplax genome and the nature of placozoans.</title>
        <authorList>
            <person name="Srivastava M."/>
            <person name="Begovic E."/>
            <person name="Chapman J."/>
            <person name="Putnam N.H."/>
            <person name="Hellsten U."/>
            <person name="Kawashima T."/>
            <person name="Kuo A."/>
            <person name="Mitros T."/>
            <person name="Salamov A."/>
            <person name="Carpenter M.L."/>
            <person name="Signorovitch A.Y."/>
            <person name="Moreno M.A."/>
            <person name="Kamm K."/>
            <person name="Grimwood J."/>
            <person name="Schmutz J."/>
            <person name="Shapiro H."/>
            <person name="Grigoriev I.V."/>
            <person name="Buss L.W."/>
            <person name="Schierwater B."/>
            <person name="Dellaporta S.L."/>
            <person name="Rokhsar D.S."/>
        </authorList>
    </citation>
    <scope>NUCLEOTIDE SEQUENCE [LARGE SCALE GENOMIC DNA]</scope>
    <source>
        <strain evidence="2 3">Grell-BS-1999</strain>
    </source>
</reference>
<dbReference type="InterPro" id="IPR036812">
    <property type="entry name" value="NAD(P)_OxRdtase_dom_sf"/>
</dbReference>
<dbReference type="STRING" id="10228.B3RTB5"/>
<dbReference type="PhylomeDB" id="B3RTB5"/>
<dbReference type="InterPro" id="IPR020471">
    <property type="entry name" value="AKR"/>
</dbReference>
<dbReference type="GO" id="GO:0016491">
    <property type="term" value="F:oxidoreductase activity"/>
    <property type="evidence" value="ECO:0000318"/>
    <property type="project" value="GO_Central"/>
</dbReference>
<dbReference type="PRINTS" id="PR00069">
    <property type="entry name" value="ALDKETRDTASE"/>
</dbReference>
<organism evidence="2 3">
    <name type="scientific">Trichoplax adhaerens</name>
    <name type="common">Trichoplax reptans</name>
    <dbReference type="NCBI Taxonomy" id="10228"/>
    <lineage>
        <taxon>Eukaryota</taxon>
        <taxon>Metazoa</taxon>
        <taxon>Placozoa</taxon>
        <taxon>Uniplacotomia</taxon>
        <taxon>Trichoplacea</taxon>
        <taxon>Trichoplacidae</taxon>
        <taxon>Trichoplax</taxon>
    </lineage>
</organism>
<dbReference type="OrthoDB" id="48988at2759"/>
<sequence length="341" mass="38392">LPITYIDGFHDIEAVRKMEYRRLGNTDMDVSVIGFGGAALSSFYSRISDNDGIELVEYAIKQGINFIDTAPWYGYGRSESLLGKVLPNIPRDAYYIATKVGRYEPSTDRMFDFSAKKIFASVDNSLRTMKLDYLDILQVHDLEFAPSVDQIINETLPALKMIKDSGKVRYIGITGYPLNILKNVAENAKIDTILSYCRYCLFDTSLKNYMDFFESCGLGVINAAPIGMGLLSQSGPPEWHPATTEIKDACRKAVNYCNKIGVDICKLAVRSCIDCKRLATTVISSTNIDILKSNLTTAHEPLTQAELRALKYIKNKYFQDLKSNDWEGFEVAKYRRQLNGH</sequence>
<dbReference type="CTD" id="6752407"/>
<dbReference type="AlphaFoldDB" id="B3RTB5"/>
<dbReference type="Pfam" id="PF00248">
    <property type="entry name" value="Aldo_ket_red"/>
    <property type="match status" value="1"/>
</dbReference>
<keyword evidence="3" id="KW-1185">Reference proteome</keyword>
<dbReference type="PANTHER" id="PTHR42686">
    <property type="entry name" value="GH17980P-RELATED"/>
    <property type="match status" value="1"/>
</dbReference>
<dbReference type="KEGG" id="tad:TRIADDRAFT_22637"/>
<accession>B3RTB5</accession>
<gene>
    <name evidence="2" type="ORF">TRIADDRAFT_22637</name>
</gene>
<evidence type="ECO:0000313" key="3">
    <source>
        <dbReference type="Proteomes" id="UP000009022"/>
    </source>
</evidence>
<name>B3RTB5_TRIAD</name>
<dbReference type="GO" id="GO:0010349">
    <property type="term" value="F:L-galactose dehydrogenase activity"/>
    <property type="evidence" value="ECO:0007669"/>
    <property type="project" value="InterPro"/>
</dbReference>
<dbReference type="CDD" id="cd19163">
    <property type="entry name" value="AKR_galDH"/>
    <property type="match status" value="1"/>
</dbReference>
<dbReference type="EMBL" id="DS985243">
    <property type="protein sequence ID" value="EDV27198.1"/>
    <property type="molecule type" value="Genomic_DNA"/>
</dbReference>
<dbReference type="eggNOG" id="KOG1576">
    <property type="taxonomic scope" value="Eukaryota"/>
</dbReference>
<dbReference type="HOGENOM" id="CLU_023205_2_3_1"/>
<dbReference type="FunFam" id="3.20.20.100:FF:000011">
    <property type="entry name" value="Aldo/keto reductase"/>
    <property type="match status" value="1"/>
</dbReference>
<evidence type="ECO:0000313" key="2">
    <source>
        <dbReference type="EMBL" id="EDV27198.1"/>
    </source>
</evidence>
<dbReference type="OMA" id="DYDNMFD"/>
<dbReference type="SUPFAM" id="SSF51430">
    <property type="entry name" value="NAD(P)-linked oxidoreductase"/>
    <property type="match status" value="1"/>
</dbReference>